<dbReference type="OrthoDB" id="5598028at2759"/>
<organism evidence="3 4">
    <name type="scientific">Imshaugia aleurites</name>
    <dbReference type="NCBI Taxonomy" id="172621"/>
    <lineage>
        <taxon>Eukaryota</taxon>
        <taxon>Fungi</taxon>
        <taxon>Dikarya</taxon>
        <taxon>Ascomycota</taxon>
        <taxon>Pezizomycotina</taxon>
        <taxon>Lecanoromycetes</taxon>
        <taxon>OSLEUM clade</taxon>
        <taxon>Lecanoromycetidae</taxon>
        <taxon>Lecanorales</taxon>
        <taxon>Lecanorineae</taxon>
        <taxon>Parmeliaceae</taxon>
        <taxon>Imshaugia</taxon>
    </lineage>
</organism>
<keyword evidence="4" id="KW-1185">Reference proteome</keyword>
<feature type="compositionally biased region" description="Basic and acidic residues" evidence="1">
    <location>
        <begin position="427"/>
        <end position="445"/>
    </location>
</feature>
<evidence type="ECO:0000313" key="4">
    <source>
        <dbReference type="Proteomes" id="UP000664534"/>
    </source>
</evidence>
<feature type="compositionally biased region" description="Polar residues" evidence="1">
    <location>
        <begin position="118"/>
        <end position="157"/>
    </location>
</feature>
<proteinExistence type="predicted"/>
<feature type="compositionally biased region" description="Basic and acidic residues" evidence="1">
    <location>
        <begin position="201"/>
        <end position="215"/>
    </location>
</feature>
<feature type="compositionally biased region" description="Basic and acidic residues" evidence="1">
    <location>
        <begin position="368"/>
        <end position="386"/>
    </location>
</feature>
<evidence type="ECO:0000259" key="2">
    <source>
        <dbReference type="Pfam" id="PF26147"/>
    </source>
</evidence>
<feature type="compositionally biased region" description="Low complexity" evidence="1">
    <location>
        <begin position="302"/>
        <end position="322"/>
    </location>
</feature>
<gene>
    <name evidence="3" type="ORF">IMSHALPRED_006700</name>
</gene>
<dbReference type="AlphaFoldDB" id="A0A8H3EQS8"/>
<dbReference type="Pfam" id="PF26147">
    <property type="entry name" value="AB_HYDROLASE_YMC0-YMC35"/>
    <property type="match status" value="1"/>
</dbReference>
<reference evidence="3" key="1">
    <citation type="submission" date="2021-03" db="EMBL/GenBank/DDBJ databases">
        <authorList>
            <person name="Tagirdzhanova G."/>
        </authorList>
    </citation>
    <scope>NUCLEOTIDE SEQUENCE</scope>
</reference>
<evidence type="ECO:0000256" key="1">
    <source>
        <dbReference type="SAM" id="MobiDB-lite"/>
    </source>
</evidence>
<dbReference type="InterPro" id="IPR058934">
    <property type="entry name" value="YMC020W-like"/>
</dbReference>
<dbReference type="PANTHER" id="PTHR47349">
    <property type="entry name" value="CHROMOSOME 8, WHOLE GENOME SHOTGUN SEQUENCE"/>
    <property type="match status" value="1"/>
</dbReference>
<dbReference type="Proteomes" id="UP000664534">
    <property type="component" value="Unassembled WGS sequence"/>
</dbReference>
<name>A0A8H3EQS8_9LECA</name>
<sequence length="865" mass="94021">MGPRKRSKPNPKAEIEPVSEAALLPQRPEPQNRVSSKSAVEESVPLDRPEGVEPVHSSVNGAINPQPSKTWYGGTWPRGNKASPVTQVAKESISVAGEAASEPRAPARAHTPELPTTPLKSPTLYLSRNVGNSSRSLPLAATTTKLHITSSATSPTNRAAKDVTTLNTERDLSTEQEVRKSFSTAPKAEKSGDATPKTPPKTRDTATESKDHVVEISKATDGSTGWLNWFSKPESVNEGKTAFAQPDEDASSAGKRRPQSTTSEILQDAPTSPQQRRNSEPSLVSPNLQQEETPRSWLSLWGNASTQKKSSSSASAVGVASNPRNDSTRQRSQTAEVSDAEPGLVSPPQPPQQPGDGPKPSYGWAFWSREHPKSDDERTSPGKEVGELALAGSSSQSKPESAAVDEARGIPNKVGKRQRPQSLEVAEDPKKPRDTGDDAEKESKSEGMPLAPRTKSKVDANLKATCMPENLLLPPLKSTYSTVGRPSLIQQISKFFQLSASSEPKHVDIIPNPPRLKRALAIGVHGYFPAPLIRSVLGQPTGTSIRFANSAASAIQRWTQNQGYSCEIEKVALEGEGKIAERVDLLWKLMLNWIEKIRQADFVMIACHSQGVPVAVMLIAKLMAFGCLHSARIGVCAMAGVNLGPFADYKSRWISGSAGELFDFAHHDSQVSKDYEAALDVALKFGAKLVYIGSIDDQLVSLESSTFGCVSHPHIYRAVFVDGRVHAPDFLTHLVGFALKLRNLGISDHSVIRELSNPLAGSLYSGEGHSRLYDDEAGYYLAVEHALETTSLGEIRPRFHRAGATTSQNPYILPFAMRGVLEEDYVRTELYGEITELIKQFDDWKPSTKALKDVKFRLEGVRSRL</sequence>
<feature type="compositionally biased region" description="Polar residues" evidence="1">
    <location>
        <begin position="57"/>
        <end position="69"/>
    </location>
</feature>
<feature type="compositionally biased region" description="Polar residues" evidence="1">
    <location>
        <begin position="259"/>
        <end position="291"/>
    </location>
</feature>
<accession>A0A8H3EQS8</accession>
<comment type="caution">
    <text evidence="3">The sequence shown here is derived from an EMBL/GenBank/DDBJ whole genome shotgun (WGS) entry which is preliminary data.</text>
</comment>
<feature type="compositionally biased region" description="Basic and acidic residues" evidence="1">
    <location>
        <begin position="168"/>
        <end position="180"/>
    </location>
</feature>
<dbReference type="EMBL" id="CAJPDT010000004">
    <property type="protein sequence ID" value="CAF9908537.1"/>
    <property type="molecule type" value="Genomic_DNA"/>
</dbReference>
<feature type="compositionally biased region" description="Low complexity" evidence="1">
    <location>
        <begin position="96"/>
        <end position="109"/>
    </location>
</feature>
<feature type="region of interest" description="Disordered" evidence="1">
    <location>
        <begin position="1"/>
        <end position="457"/>
    </location>
</feature>
<protein>
    <recommendedName>
        <fullName evidence="2">YMC020W-like alpha/beta hydrolase domain-containing protein</fullName>
    </recommendedName>
</protein>
<evidence type="ECO:0000313" key="3">
    <source>
        <dbReference type="EMBL" id="CAF9908537.1"/>
    </source>
</evidence>
<feature type="domain" description="YMC020W-like alpha/beta hydrolase" evidence="2">
    <location>
        <begin position="473"/>
        <end position="824"/>
    </location>
</feature>
<dbReference type="InterPro" id="IPR058933">
    <property type="entry name" value="YMC020W-like_ab_hydrolase"/>
</dbReference>
<dbReference type="PANTHER" id="PTHR47349:SF1">
    <property type="entry name" value="AER328WP"/>
    <property type="match status" value="1"/>
</dbReference>